<proteinExistence type="predicted"/>
<dbReference type="Proteomes" id="UP000037020">
    <property type="component" value="Unassembled WGS sequence"/>
</dbReference>
<accession>A0ABR5IYD0</accession>
<keyword evidence="1" id="KW-0472">Membrane</keyword>
<dbReference type="EMBL" id="LGUT01003010">
    <property type="protein sequence ID" value="KOG86150.1"/>
    <property type="molecule type" value="Genomic_DNA"/>
</dbReference>
<name>A0ABR5IYD0_9ACTN</name>
<evidence type="ECO:0000313" key="3">
    <source>
        <dbReference type="Proteomes" id="UP000037020"/>
    </source>
</evidence>
<keyword evidence="1" id="KW-0812">Transmembrane</keyword>
<evidence type="ECO:0000256" key="1">
    <source>
        <dbReference type="SAM" id="Phobius"/>
    </source>
</evidence>
<gene>
    <name evidence="2" type="ORF">ADK38_32685</name>
</gene>
<comment type="caution">
    <text evidence="2">The sequence shown here is derived from an EMBL/GenBank/DDBJ whole genome shotgun (WGS) entry which is preliminary data.</text>
</comment>
<keyword evidence="1" id="KW-1133">Transmembrane helix</keyword>
<organism evidence="2 3">
    <name type="scientific">Streptomyces varsoviensis</name>
    <dbReference type="NCBI Taxonomy" id="67373"/>
    <lineage>
        <taxon>Bacteria</taxon>
        <taxon>Bacillati</taxon>
        <taxon>Actinomycetota</taxon>
        <taxon>Actinomycetes</taxon>
        <taxon>Kitasatosporales</taxon>
        <taxon>Streptomycetaceae</taxon>
        <taxon>Streptomyces</taxon>
    </lineage>
</organism>
<keyword evidence="3" id="KW-1185">Reference proteome</keyword>
<feature type="transmembrane region" description="Helical" evidence="1">
    <location>
        <begin position="41"/>
        <end position="63"/>
    </location>
</feature>
<protein>
    <submittedName>
        <fullName evidence="2">Uncharacterized protein</fullName>
    </submittedName>
</protein>
<reference evidence="2 3" key="1">
    <citation type="submission" date="2015-07" db="EMBL/GenBank/DDBJ databases">
        <authorList>
            <person name="Ju K.-S."/>
            <person name="Doroghazi J.R."/>
            <person name="Metcalf W.W."/>
        </authorList>
    </citation>
    <scope>NUCLEOTIDE SEQUENCE [LARGE SCALE GENOMIC DNA]</scope>
    <source>
        <strain evidence="2 3">NRRL B-3589</strain>
    </source>
</reference>
<sequence length="69" mass="6819">MLWTGLLLQALGTAWAPALLCIGAAAGEAVAFTLRSAGPTAAQLALCGGAAAALFAVATARLGRITTHR</sequence>
<evidence type="ECO:0000313" key="2">
    <source>
        <dbReference type="EMBL" id="KOG86150.1"/>
    </source>
</evidence>